<evidence type="ECO:0000313" key="1">
    <source>
        <dbReference type="EMBL" id="GAJ06373.1"/>
    </source>
</evidence>
<dbReference type="Pfam" id="PF11769">
    <property type="entry name" value="DUF3313"/>
    <property type="match status" value="1"/>
</dbReference>
<dbReference type="EMBL" id="BARW01031803">
    <property type="protein sequence ID" value="GAJ06373.1"/>
    <property type="molecule type" value="Genomic_DNA"/>
</dbReference>
<protein>
    <submittedName>
        <fullName evidence="1">Uncharacterized protein</fullName>
    </submittedName>
</protein>
<accession>X1TM04</accession>
<proteinExistence type="predicted"/>
<organism evidence="1">
    <name type="scientific">marine sediment metagenome</name>
    <dbReference type="NCBI Taxonomy" id="412755"/>
    <lineage>
        <taxon>unclassified sequences</taxon>
        <taxon>metagenomes</taxon>
        <taxon>ecological metagenomes</taxon>
    </lineage>
</organism>
<reference evidence="1" key="1">
    <citation type="journal article" date="2014" name="Front. Microbiol.">
        <title>High frequency of phylogenetically diverse reductive dehalogenase-homologous genes in deep subseafloor sedimentary metagenomes.</title>
        <authorList>
            <person name="Kawai M."/>
            <person name="Futagami T."/>
            <person name="Toyoda A."/>
            <person name="Takaki Y."/>
            <person name="Nishi S."/>
            <person name="Hori S."/>
            <person name="Arai W."/>
            <person name="Tsubouchi T."/>
            <person name="Morono Y."/>
            <person name="Uchiyama I."/>
            <person name="Ito T."/>
            <person name="Fujiyama A."/>
            <person name="Inagaki F."/>
            <person name="Takami H."/>
        </authorList>
    </citation>
    <scope>NUCLEOTIDE SEQUENCE</scope>
    <source>
        <strain evidence="1">Expedition CK06-06</strain>
    </source>
</reference>
<comment type="caution">
    <text evidence="1">The sequence shown here is derived from an EMBL/GenBank/DDBJ whole genome shotgun (WGS) entry which is preliminary data.</text>
</comment>
<sequence length="94" mass="10666">MGKRMKETRVLMVVVIGLMLIQCGCAAKRAGRTGFLSDYSQLKPYSDVSYRHVPSQATIRRYSKFIIDPVVMHFHTGSKIKGKISEQDLTDMKN</sequence>
<gene>
    <name evidence="1" type="ORF">S12H4_50493</name>
</gene>
<name>X1TM04_9ZZZZ</name>
<feature type="non-terminal residue" evidence="1">
    <location>
        <position position="94"/>
    </location>
</feature>
<dbReference type="AlphaFoldDB" id="X1TM04"/>
<dbReference type="InterPro" id="IPR021747">
    <property type="entry name" value="DUF3313"/>
</dbReference>